<accession>A0A7Z0TXP1</accession>
<dbReference type="RefSeq" id="WP_180543319.1">
    <property type="nucleotide sequence ID" value="NZ_JACCJZ010000004.1"/>
</dbReference>
<evidence type="ECO:0000313" key="1">
    <source>
        <dbReference type="EMBL" id="NYZ61567.1"/>
    </source>
</evidence>
<comment type="caution">
    <text evidence="1">The sequence shown here is derived from an EMBL/GenBank/DDBJ whole genome shotgun (WGS) entry which is preliminary data.</text>
</comment>
<evidence type="ECO:0008006" key="3">
    <source>
        <dbReference type="Google" id="ProtNLM"/>
    </source>
</evidence>
<dbReference type="AlphaFoldDB" id="A0A7Z0TXP1"/>
<proteinExistence type="predicted"/>
<reference evidence="1 2" key="1">
    <citation type="submission" date="2020-07" db="EMBL/GenBank/DDBJ databases">
        <title>isolation of Luteimonas sp. SJ-16.</title>
        <authorList>
            <person name="Huang X.-X."/>
            <person name="Xu L."/>
            <person name="Sun J.-Q."/>
        </authorList>
    </citation>
    <scope>NUCLEOTIDE SEQUENCE [LARGE SCALE GENOMIC DNA]</scope>
    <source>
        <strain evidence="1 2">SJ-16</strain>
    </source>
</reference>
<dbReference type="EMBL" id="JACCJZ010000004">
    <property type="protein sequence ID" value="NYZ61567.1"/>
    <property type="molecule type" value="Genomic_DNA"/>
</dbReference>
<dbReference type="Proteomes" id="UP000589896">
    <property type="component" value="Unassembled WGS sequence"/>
</dbReference>
<protein>
    <recommendedName>
        <fullName evidence="3">Nuclear transport factor 2 family protein</fullName>
    </recommendedName>
</protein>
<gene>
    <name evidence="1" type="ORF">H0E82_02140</name>
</gene>
<name>A0A7Z0TXP1_9GAMM</name>
<keyword evidence="2" id="KW-1185">Reference proteome</keyword>
<evidence type="ECO:0000313" key="2">
    <source>
        <dbReference type="Proteomes" id="UP000589896"/>
    </source>
</evidence>
<sequence length="166" mass="18598">MIKTVLLGIVLLVAGVLVYENGSRISDAQVREYMRMELEAMRRYDSATLCEAMADDFHLRSVEHAGGVQQRTEMGRADACTQLRDGLAAFETLSQRTGGLLGLDIAMETTRIEILPGGRRARVEATSTAKIADRLIWRTRAKGELSRSLWRIRDHGGEAQTWTYLE</sequence>
<organism evidence="1 2">
    <name type="scientific">Luteimonas deserti</name>
    <dbReference type="NCBI Taxonomy" id="2752306"/>
    <lineage>
        <taxon>Bacteria</taxon>
        <taxon>Pseudomonadati</taxon>
        <taxon>Pseudomonadota</taxon>
        <taxon>Gammaproteobacteria</taxon>
        <taxon>Lysobacterales</taxon>
        <taxon>Lysobacteraceae</taxon>
        <taxon>Luteimonas</taxon>
    </lineage>
</organism>